<comment type="caution">
    <text evidence="1">The sequence shown here is derived from an EMBL/GenBank/DDBJ whole genome shotgun (WGS) entry which is preliminary data.</text>
</comment>
<evidence type="ECO:0000313" key="2">
    <source>
        <dbReference type="Proteomes" id="UP001157137"/>
    </source>
</evidence>
<dbReference type="Gene3D" id="3.10.490.10">
    <property type="entry name" value="Gamma-glutamyl cyclotransferase-like"/>
    <property type="match status" value="1"/>
</dbReference>
<organism evidence="1 2">
    <name type="scientific">Alicyclobacillus hesperidum</name>
    <dbReference type="NCBI Taxonomy" id="89784"/>
    <lineage>
        <taxon>Bacteria</taxon>
        <taxon>Bacillati</taxon>
        <taxon>Bacillota</taxon>
        <taxon>Bacilli</taxon>
        <taxon>Bacillales</taxon>
        <taxon>Alicyclobacillaceae</taxon>
        <taxon>Alicyclobacillus</taxon>
    </lineage>
</organism>
<evidence type="ECO:0008006" key="3">
    <source>
        <dbReference type="Google" id="ProtNLM"/>
    </source>
</evidence>
<gene>
    <name evidence="1" type="ORF">Heshes_26630</name>
</gene>
<dbReference type="SUPFAM" id="SSF110857">
    <property type="entry name" value="Gamma-glutamyl cyclotransferase-like"/>
    <property type="match status" value="1"/>
</dbReference>
<proteinExistence type="predicted"/>
<name>A0AA37X4G3_9BACL</name>
<accession>A0AA37X4G3</accession>
<dbReference type="AlphaFoldDB" id="A0AA37X4G3"/>
<evidence type="ECO:0000313" key="1">
    <source>
        <dbReference type="EMBL" id="GLV14977.1"/>
    </source>
</evidence>
<dbReference type="Proteomes" id="UP001157137">
    <property type="component" value="Unassembled WGS sequence"/>
</dbReference>
<reference evidence="1" key="1">
    <citation type="submission" date="2023-02" db="EMBL/GenBank/DDBJ databases">
        <title>Proposal of a novel subspecies: Alicyclobacillus hesperidum subspecies aegle.</title>
        <authorList>
            <person name="Goto K."/>
            <person name="Fujii T."/>
            <person name="Yasui K."/>
            <person name="Mochida K."/>
            <person name="Kato-Tanaka Y."/>
            <person name="Morohoshi S."/>
            <person name="An S.Y."/>
            <person name="Kasai H."/>
            <person name="Yokota A."/>
        </authorList>
    </citation>
    <scope>NUCLEOTIDE SEQUENCE</scope>
    <source>
        <strain evidence="1">DSM 12766</strain>
    </source>
</reference>
<sequence>MDMGSYSGAPLSDLSTGVCTRVVFVYGTMRKGQPNRQVMEPHLVASEIRGMGVLCAEGESQGCGW</sequence>
<dbReference type="EMBL" id="BSRA01000023">
    <property type="protein sequence ID" value="GLV14977.1"/>
    <property type="molecule type" value="Genomic_DNA"/>
</dbReference>
<dbReference type="InterPro" id="IPR036568">
    <property type="entry name" value="GGCT-like_sf"/>
</dbReference>
<protein>
    <recommendedName>
        <fullName evidence="3">Gamma-glutamylcyclotransferase family protein</fullName>
    </recommendedName>
</protein>